<name>A0ABW2ITF7_9GAMM</name>
<accession>A0ABW2ITF7</accession>
<proteinExistence type="predicted"/>
<evidence type="ECO:0000313" key="1">
    <source>
        <dbReference type="EMBL" id="MFC7294524.1"/>
    </source>
</evidence>
<evidence type="ECO:0000313" key="2">
    <source>
        <dbReference type="Proteomes" id="UP001596506"/>
    </source>
</evidence>
<organism evidence="1 2">
    <name type="scientific">Marinobacter aromaticivorans</name>
    <dbReference type="NCBI Taxonomy" id="1494078"/>
    <lineage>
        <taxon>Bacteria</taxon>
        <taxon>Pseudomonadati</taxon>
        <taxon>Pseudomonadota</taxon>
        <taxon>Gammaproteobacteria</taxon>
        <taxon>Pseudomonadales</taxon>
        <taxon>Marinobacteraceae</taxon>
        <taxon>Marinobacter</taxon>
    </lineage>
</organism>
<gene>
    <name evidence="1" type="ORF">ACFQQA_07295</name>
</gene>
<comment type="caution">
    <text evidence="1">The sequence shown here is derived from an EMBL/GenBank/DDBJ whole genome shotgun (WGS) entry which is preliminary data.</text>
</comment>
<dbReference type="EMBL" id="JBHTBD010000002">
    <property type="protein sequence ID" value="MFC7294524.1"/>
    <property type="molecule type" value="Genomic_DNA"/>
</dbReference>
<reference evidence="2" key="1">
    <citation type="journal article" date="2019" name="Int. J. Syst. Evol. Microbiol.">
        <title>The Global Catalogue of Microorganisms (GCM) 10K type strain sequencing project: providing services to taxonomists for standard genome sequencing and annotation.</title>
        <authorList>
            <consortium name="The Broad Institute Genomics Platform"/>
            <consortium name="The Broad Institute Genome Sequencing Center for Infectious Disease"/>
            <person name="Wu L."/>
            <person name="Ma J."/>
        </authorList>
    </citation>
    <scope>NUCLEOTIDE SEQUENCE [LARGE SCALE GENOMIC DNA]</scope>
    <source>
        <strain evidence="2">CCUG 60559</strain>
    </source>
</reference>
<dbReference type="Proteomes" id="UP001596506">
    <property type="component" value="Unassembled WGS sequence"/>
</dbReference>
<dbReference type="InterPro" id="IPR021409">
    <property type="entry name" value="DUF3047"/>
</dbReference>
<protein>
    <submittedName>
        <fullName evidence="1">DUF3047 domain-containing protein</fullName>
    </submittedName>
</protein>
<dbReference type="RefSeq" id="WP_100687632.1">
    <property type="nucleotide sequence ID" value="NZ_JBHTBD010000002.1"/>
</dbReference>
<keyword evidence="2" id="KW-1185">Reference proteome</keyword>
<dbReference type="Pfam" id="PF11249">
    <property type="entry name" value="DUF3047"/>
    <property type="match status" value="1"/>
</dbReference>
<sequence length="245" mass="27221">MRTITGPVIWLFLAITPLVAPHLLAQGASLPAFSKMASLSDGWEPLEFPKIKRHSRYELVHEDGSQVVKAHTSGGASGLITRMNIEPEGSLLLRWRWKVSNVYENGDAREKSGDDYPARIYVAFEFEPEKAGFFERAKRKTVEVLFGEELPGNALNYIWANTLPEGTFIANPYTEKTMMIAVNSGSERAGEWVSIERDIVADYRKAFGENPPPIRGIAVMSDSDNTGEQANAWYGDIVLAPTNTD</sequence>